<dbReference type="SUPFAM" id="SSF56300">
    <property type="entry name" value="Metallo-dependent phosphatases"/>
    <property type="match status" value="1"/>
</dbReference>
<dbReference type="Proteomes" id="UP001460679">
    <property type="component" value="Chromosome"/>
</dbReference>
<dbReference type="RefSeq" id="WP_205498366.1">
    <property type="nucleotide sequence ID" value="NZ_CP148066.1"/>
</dbReference>
<name>A0ABZ2RM72_9BACT</name>
<dbReference type="InterPro" id="IPR029052">
    <property type="entry name" value="Metallo-depent_PP-like"/>
</dbReference>
<dbReference type="EMBL" id="CP148066">
    <property type="protein sequence ID" value="WXL28154.1"/>
    <property type="molecule type" value="Genomic_DNA"/>
</dbReference>
<dbReference type="PANTHER" id="PTHR36303">
    <property type="entry name" value="2',3'-CYCLIC-NUCLEOTIDE 2'-PHOSPHODIESTERASE"/>
    <property type="match status" value="1"/>
</dbReference>
<protein>
    <submittedName>
        <fullName evidence="1">TIGR00282 family metallophosphoesterase</fullName>
    </submittedName>
</protein>
<sequence length="269" mass="30701">MSTIDNEINVLFFGDIFGDPGIEFVTKKINDLKKEYNIDFCIAQAENVSGRKGFRPEEYKKLKSIGIDVFTLGNHVWAKSEIIDIIENNDVIRPSNIENHYPGHGYAEFEVKNQKIGVCSLMGRQFNTLLMPWKEEQANCFFDEFDNLYQQNNPVYFIVDFHGETTSEKNVFSLYVDGKASAVLGTHTHVQTNDARILPNGTYYCTDVGMCGPSNAAIGANYTEVYEKMRYNARVPFQVSPNKCQINAIVFKLTKNKDNRFIKLININE</sequence>
<dbReference type="InterPro" id="IPR005235">
    <property type="entry name" value="YmdB-like"/>
</dbReference>
<evidence type="ECO:0000313" key="1">
    <source>
        <dbReference type="EMBL" id="WXL28154.1"/>
    </source>
</evidence>
<organism evidence="1 2">
    <name type="scientific">[Mycoplasma] gypis</name>
    <dbReference type="NCBI Taxonomy" id="92404"/>
    <lineage>
        <taxon>Bacteria</taxon>
        <taxon>Bacillati</taxon>
        <taxon>Mycoplasmatota</taxon>
        <taxon>Mycoplasmoidales</taxon>
        <taxon>Metamycoplasmataceae</taxon>
        <taxon>Metamycoplasma</taxon>
    </lineage>
</organism>
<accession>A0ABZ2RM72</accession>
<keyword evidence="2" id="KW-1185">Reference proteome</keyword>
<dbReference type="Gene3D" id="3.60.21.10">
    <property type="match status" value="1"/>
</dbReference>
<dbReference type="Pfam" id="PF13277">
    <property type="entry name" value="YmdB"/>
    <property type="match status" value="1"/>
</dbReference>
<proteinExistence type="predicted"/>
<dbReference type="PANTHER" id="PTHR36303:SF1">
    <property type="entry name" value="2',3'-CYCLIC-NUCLEOTIDE 2'-PHOSPHODIESTERASE"/>
    <property type="match status" value="1"/>
</dbReference>
<evidence type="ECO:0000313" key="2">
    <source>
        <dbReference type="Proteomes" id="UP001460679"/>
    </source>
</evidence>
<dbReference type="PIRSF" id="PIRSF004789">
    <property type="entry name" value="DR1281"/>
    <property type="match status" value="1"/>
</dbReference>
<gene>
    <name evidence="1" type="ORF">WG616_02165</name>
</gene>
<reference evidence="1" key="1">
    <citation type="submission" date="2024-03" db="EMBL/GenBank/DDBJ databases">
        <title>Complete genome sequence of Mycoplasma gypis type strain B1/T1.</title>
        <authorList>
            <person name="Spergser J."/>
        </authorList>
    </citation>
    <scope>NUCLEOTIDE SEQUENCE [LARGE SCALE GENOMIC DNA]</scope>
    <source>
        <strain evidence="1">B1/T1</strain>
    </source>
</reference>